<keyword evidence="3" id="KW-1185">Reference proteome</keyword>
<evidence type="ECO:0000313" key="2">
    <source>
        <dbReference type="EMBL" id="MFD1191030.1"/>
    </source>
</evidence>
<sequence>MTQPLAPPHVDLPKEQGAVVRQALLAFAVCAPTLVFASLGLPRIFTFPEALDERLAFALRADLVIALWVVLGVRMVAKVRFRSAEDNAGSAYGPPSRRLAVPKAFLQNTLEQAFITSVGMLALATVGGEAALAYIVATVILFSLGRATFLRGYPRGAGGRAFGIATTALPAVGAYGWVLLDMASDMAVLATR</sequence>
<dbReference type="Gene3D" id="1.20.120.550">
    <property type="entry name" value="Membrane associated eicosanoid/glutathione metabolism-like domain"/>
    <property type="match status" value="1"/>
</dbReference>
<dbReference type="PANTHER" id="PTHR31004:SF1">
    <property type="entry name" value="TRANSMEMBRANE PROTEIN 79"/>
    <property type="match status" value="1"/>
</dbReference>
<dbReference type="Proteomes" id="UP001597216">
    <property type="component" value="Unassembled WGS sequence"/>
</dbReference>
<organism evidence="2 3">
    <name type="scientific">Phenylobacterium conjunctum</name>
    <dbReference type="NCBI Taxonomy" id="1298959"/>
    <lineage>
        <taxon>Bacteria</taxon>
        <taxon>Pseudomonadati</taxon>
        <taxon>Pseudomonadota</taxon>
        <taxon>Alphaproteobacteria</taxon>
        <taxon>Caulobacterales</taxon>
        <taxon>Caulobacteraceae</taxon>
        <taxon>Phenylobacterium</taxon>
    </lineage>
</organism>
<dbReference type="EMBL" id="JBHTLQ010000020">
    <property type="protein sequence ID" value="MFD1191030.1"/>
    <property type="molecule type" value="Genomic_DNA"/>
</dbReference>
<comment type="caution">
    <text evidence="2">The sequence shown here is derived from an EMBL/GenBank/DDBJ whole genome shotgun (WGS) entry which is preliminary data.</text>
</comment>
<keyword evidence="1" id="KW-0812">Transmembrane</keyword>
<feature type="transmembrane region" description="Helical" evidence="1">
    <location>
        <begin position="57"/>
        <end position="77"/>
    </location>
</feature>
<feature type="transmembrane region" description="Helical" evidence="1">
    <location>
        <begin position="161"/>
        <end position="180"/>
    </location>
</feature>
<keyword evidence="1" id="KW-1133">Transmembrane helix</keyword>
<dbReference type="SUPFAM" id="SSF161084">
    <property type="entry name" value="MAPEG domain-like"/>
    <property type="match status" value="1"/>
</dbReference>
<dbReference type="InterPro" id="IPR023352">
    <property type="entry name" value="MAPEG-like_dom_sf"/>
</dbReference>
<name>A0ABW3T5V0_9CAUL</name>
<proteinExistence type="predicted"/>
<keyword evidence="1" id="KW-0472">Membrane</keyword>
<dbReference type="RefSeq" id="WP_012520514.1">
    <property type="nucleotide sequence ID" value="NZ_JBHTLQ010000020.1"/>
</dbReference>
<reference evidence="3" key="1">
    <citation type="journal article" date="2019" name="Int. J. Syst. Evol. Microbiol.">
        <title>The Global Catalogue of Microorganisms (GCM) 10K type strain sequencing project: providing services to taxonomists for standard genome sequencing and annotation.</title>
        <authorList>
            <consortium name="The Broad Institute Genomics Platform"/>
            <consortium name="The Broad Institute Genome Sequencing Center for Infectious Disease"/>
            <person name="Wu L."/>
            <person name="Ma J."/>
        </authorList>
    </citation>
    <scope>NUCLEOTIDE SEQUENCE [LARGE SCALE GENOMIC DNA]</scope>
    <source>
        <strain evidence="3">CCUG 55074</strain>
    </source>
</reference>
<feature type="transmembrane region" description="Helical" evidence="1">
    <location>
        <begin position="23"/>
        <end position="45"/>
    </location>
</feature>
<gene>
    <name evidence="2" type="ORF">ACFQ27_10600</name>
</gene>
<protein>
    <submittedName>
        <fullName evidence="2">MAPEG family protein</fullName>
    </submittedName>
</protein>
<feature type="transmembrane region" description="Helical" evidence="1">
    <location>
        <begin position="131"/>
        <end position="149"/>
    </location>
</feature>
<evidence type="ECO:0000256" key="1">
    <source>
        <dbReference type="SAM" id="Phobius"/>
    </source>
</evidence>
<dbReference type="PANTHER" id="PTHR31004">
    <property type="entry name" value="TRANSMEMBRANE PROTEIN 79"/>
    <property type="match status" value="1"/>
</dbReference>
<accession>A0ABW3T5V0</accession>
<evidence type="ECO:0000313" key="3">
    <source>
        <dbReference type="Proteomes" id="UP001597216"/>
    </source>
</evidence>